<dbReference type="PANTHER" id="PTHR23416">
    <property type="entry name" value="SIALIC ACID SYNTHASE-RELATED"/>
    <property type="match status" value="1"/>
</dbReference>
<evidence type="ECO:0000313" key="3">
    <source>
        <dbReference type="EMBL" id="GGO92509.1"/>
    </source>
</evidence>
<reference evidence="4" key="1">
    <citation type="journal article" date="2019" name="Int. J. Syst. Evol. Microbiol.">
        <title>The Global Catalogue of Microorganisms (GCM) 10K type strain sequencing project: providing services to taxonomists for standard genome sequencing and annotation.</title>
        <authorList>
            <consortium name="The Broad Institute Genomics Platform"/>
            <consortium name="The Broad Institute Genome Sequencing Center for Infectious Disease"/>
            <person name="Wu L."/>
            <person name="Ma J."/>
        </authorList>
    </citation>
    <scope>NUCLEOTIDE SEQUENCE [LARGE SCALE GENOMIC DNA]</scope>
    <source>
        <strain evidence="4">CGMCC 4.7371</strain>
    </source>
</reference>
<comment type="caution">
    <text evidence="3">The sequence shown here is derived from an EMBL/GenBank/DDBJ whole genome shotgun (WGS) entry which is preliminary data.</text>
</comment>
<comment type="similarity">
    <text evidence="1">Belongs to the transferase hexapeptide repeat family.</text>
</comment>
<dbReference type="InterPro" id="IPR011004">
    <property type="entry name" value="Trimer_LpxA-like_sf"/>
</dbReference>
<protein>
    <recommendedName>
        <fullName evidence="5">Acyltransferase</fullName>
    </recommendedName>
</protein>
<evidence type="ECO:0008006" key="5">
    <source>
        <dbReference type="Google" id="ProtNLM"/>
    </source>
</evidence>
<evidence type="ECO:0000313" key="4">
    <source>
        <dbReference type="Proteomes" id="UP000655410"/>
    </source>
</evidence>
<evidence type="ECO:0000256" key="2">
    <source>
        <dbReference type="ARBA" id="ARBA00022679"/>
    </source>
</evidence>
<organism evidence="3 4">
    <name type="scientific">Nocardioides phosphati</name>
    <dbReference type="NCBI Taxonomy" id="1867775"/>
    <lineage>
        <taxon>Bacteria</taxon>
        <taxon>Bacillati</taxon>
        <taxon>Actinomycetota</taxon>
        <taxon>Actinomycetes</taxon>
        <taxon>Propionibacteriales</taxon>
        <taxon>Nocardioidaceae</taxon>
        <taxon>Nocardioides</taxon>
    </lineage>
</organism>
<name>A0ABQ2NCC0_9ACTN</name>
<keyword evidence="4" id="KW-1185">Reference proteome</keyword>
<accession>A0ABQ2NCC0</accession>
<dbReference type="InterPro" id="IPR001451">
    <property type="entry name" value="Hexapep"/>
</dbReference>
<dbReference type="Proteomes" id="UP000655410">
    <property type="component" value="Unassembled WGS sequence"/>
</dbReference>
<dbReference type="EMBL" id="BMNI01000008">
    <property type="protein sequence ID" value="GGO92509.1"/>
    <property type="molecule type" value="Genomic_DNA"/>
</dbReference>
<dbReference type="Gene3D" id="2.160.10.10">
    <property type="entry name" value="Hexapeptide repeat proteins"/>
    <property type="match status" value="1"/>
</dbReference>
<dbReference type="PANTHER" id="PTHR23416:SF23">
    <property type="entry name" value="ACETYLTRANSFERASE C18B11.09C-RELATED"/>
    <property type="match status" value="1"/>
</dbReference>
<dbReference type="SUPFAM" id="SSF51161">
    <property type="entry name" value="Trimeric LpxA-like enzymes"/>
    <property type="match status" value="1"/>
</dbReference>
<keyword evidence="2" id="KW-0808">Transferase</keyword>
<dbReference type="InterPro" id="IPR051159">
    <property type="entry name" value="Hexapeptide_acetyltransf"/>
</dbReference>
<dbReference type="Pfam" id="PF00132">
    <property type="entry name" value="Hexapep"/>
    <property type="match status" value="1"/>
</dbReference>
<proteinExistence type="inferred from homology"/>
<evidence type="ECO:0000256" key="1">
    <source>
        <dbReference type="ARBA" id="ARBA00007274"/>
    </source>
</evidence>
<dbReference type="RefSeq" id="WP_188784738.1">
    <property type="nucleotide sequence ID" value="NZ_BMNI01000008.1"/>
</dbReference>
<gene>
    <name evidence="3" type="ORF">GCM10011584_29080</name>
</gene>
<sequence>MGLLGRVRDRVQANMDPEAFARRLGANLNGRVRFYGISRATLGSEPWMITFGDNVIVAAGCQFVTHDGGTMILRKEQPDLEWSAPIRIGDDVYFGVNTLVLPGVTIGSRVVVGAHAVVTRDVPDNSVVAGNPARLICSVDEYLAKMRAKSLGIGHLVGEAKDRELRRIYGYPDAGNS</sequence>